<feature type="transmembrane region" description="Helical" evidence="1">
    <location>
        <begin position="338"/>
        <end position="363"/>
    </location>
</feature>
<dbReference type="GO" id="GO:0008643">
    <property type="term" value="P:carbohydrate transport"/>
    <property type="evidence" value="ECO:0007669"/>
    <property type="project" value="InterPro"/>
</dbReference>
<feature type="transmembrane region" description="Helical" evidence="1">
    <location>
        <begin position="246"/>
        <end position="265"/>
    </location>
</feature>
<name>A0A328U300_9BACL</name>
<sequence length="463" mass="51673">MSDISTTQTRELTGWQKFYLSFPTMPGNLSNVLIHNAFLKYYTDIIGLDPKFVGLIYAIFGIWNAINDPAIGVWLDRYKFNEKRGKYVYVMRLCAPVTLFATFAMIFAQPSWNEWVIFAFLLVLLFIYDTSMTTFSIAHANFKLIAAKTNQERVDVSVFTTYVANIGGFLGTVIPTLLLVGNNDKSLTTLLFCAVLAVNAGLYFVALKPLKESREMYVKENLQIEERKGVFGDAFANVRDAVKSRAFVTFVLLQILAVGPCAFYFTPFLYMSDYVLKLEGFQATLMDVSMGLTLFATAPFLGMFIKRFGMKASVTWALIPCAFGFLLLTFVQNFIQAIVAYIIMYVFAQAISIALNPMIGAIIDEDEQRTGQRKAGMFNGLNALLTIPVSGIQASLFMGIIGYFGFQSGTKIQTDQALLGIKIGAGALPFAFVLLGIIPLLFFPINKKKEQELSEFSKSRQVE</sequence>
<reference evidence="2 3" key="1">
    <citation type="submission" date="2018-06" db="EMBL/GenBank/DDBJ databases">
        <title>Paenibacillus montanisoli sp. nov., isolated from mountain area soil.</title>
        <authorList>
            <person name="Wu M."/>
        </authorList>
    </citation>
    <scope>NUCLEOTIDE SEQUENCE [LARGE SCALE GENOMIC DNA]</scope>
    <source>
        <strain evidence="2 3">RA17</strain>
    </source>
</reference>
<dbReference type="InterPro" id="IPR036259">
    <property type="entry name" value="MFS_trans_sf"/>
</dbReference>
<dbReference type="AlphaFoldDB" id="A0A328U300"/>
<feature type="transmembrane region" description="Helical" evidence="1">
    <location>
        <begin position="52"/>
        <end position="75"/>
    </location>
</feature>
<feature type="transmembrane region" description="Helical" evidence="1">
    <location>
        <begin position="384"/>
        <end position="406"/>
    </location>
</feature>
<feature type="transmembrane region" description="Helical" evidence="1">
    <location>
        <begin position="187"/>
        <end position="207"/>
    </location>
</feature>
<dbReference type="GO" id="GO:0015293">
    <property type="term" value="F:symporter activity"/>
    <property type="evidence" value="ECO:0007669"/>
    <property type="project" value="InterPro"/>
</dbReference>
<dbReference type="RefSeq" id="WP_112880017.1">
    <property type="nucleotide sequence ID" value="NZ_QLUW01000001.1"/>
</dbReference>
<dbReference type="Proteomes" id="UP000249260">
    <property type="component" value="Unassembled WGS sequence"/>
</dbReference>
<dbReference type="GO" id="GO:0005886">
    <property type="term" value="C:plasma membrane"/>
    <property type="evidence" value="ECO:0007669"/>
    <property type="project" value="TreeGrafter"/>
</dbReference>
<dbReference type="Gene3D" id="1.20.1250.20">
    <property type="entry name" value="MFS general substrate transporter like domains"/>
    <property type="match status" value="2"/>
</dbReference>
<dbReference type="OrthoDB" id="9764596at2"/>
<evidence type="ECO:0000256" key="1">
    <source>
        <dbReference type="SAM" id="Phobius"/>
    </source>
</evidence>
<keyword evidence="1" id="KW-0472">Membrane</keyword>
<keyword evidence="1" id="KW-0812">Transmembrane</keyword>
<dbReference type="Pfam" id="PF13347">
    <property type="entry name" value="MFS_2"/>
    <property type="match status" value="1"/>
</dbReference>
<keyword evidence="3" id="KW-1185">Reference proteome</keyword>
<protein>
    <recommendedName>
        <fullName evidence="4">MFS transporter</fullName>
    </recommendedName>
</protein>
<feature type="transmembrane region" description="Helical" evidence="1">
    <location>
        <begin position="87"/>
        <end position="109"/>
    </location>
</feature>
<dbReference type="EMBL" id="QLUW01000001">
    <property type="protein sequence ID" value="RAP77019.1"/>
    <property type="molecule type" value="Genomic_DNA"/>
</dbReference>
<keyword evidence="1" id="KW-1133">Transmembrane helix</keyword>
<feature type="transmembrane region" description="Helical" evidence="1">
    <location>
        <begin position="418"/>
        <end position="443"/>
    </location>
</feature>
<dbReference type="PANTHER" id="PTHR11328">
    <property type="entry name" value="MAJOR FACILITATOR SUPERFAMILY DOMAIN-CONTAINING PROTEIN"/>
    <property type="match status" value="1"/>
</dbReference>
<evidence type="ECO:0008006" key="4">
    <source>
        <dbReference type="Google" id="ProtNLM"/>
    </source>
</evidence>
<proteinExistence type="predicted"/>
<gene>
    <name evidence="2" type="ORF">DL346_00490</name>
</gene>
<organism evidence="2 3">
    <name type="scientific">Paenibacillus montanisoli</name>
    <dbReference type="NCBI Taxonomy" id="2081970"/>
    <lineage>
        <taxon>Bacteria</taxon>
        <taxon>Bacillati</taxon>
        <taxon>Bacillota</taxon>
        <taxon>Bacilli</taxon>
        <taxon>Bacillales</taxon>
        <taxon>Paenibacillaceae</taxon>
        <taxon>Paenibacillus</taxon>
    </lineage>
</organism>
<feature type="transmembrane region" description="Helical" evidence="1">
    <location>
        <begin position="285"/>
        <end position="305"/>
    </location>
</feature>
<accession>A0A328U300</accession>
<feature type="transmembrane region" description="Helical" evidence="1">
    <location>
        <begin position="312"/>
        <end position="332"/>
    </location>
</feature>
<dbReference type="PANTHER" id="PTHR11328:SF24">
    <property type="entry name" value="MAJOR FACILITATOR SUPERFAMILY (MFS) PROFILE DOMAIN-CONTAINING PROTEIN"/>
    <property type="match status" value="1"/>
</dbReference>
<comment type="caution">
    <text evidence="2">The sequence shown here is derived from an EMBL/GenBank/DDBJ whole genome shotgun (WGS) entry which is preliminary data.</text>
</comment>
<feature type="transmembrane region" description="Helical" evidence="1">
    <location>
        <begin position="159"/>
        <end position="181"/>
    </location>
</feature>
<evidence type="ECO:0000313" key="2">
    <source>
        <dbReference type="EMBL" id="RAP77019.1"/>
    </source>
</evidence>
<dbReference type="SUPFAM" id="SSF103473">
    <property type="entry name" value="MFS general substrate transporter"/>
    <property type="match status" value="2"/>
</dbReference>
<evidence type="ECO:0000313" key="3">
    <source>
        <dbReference type="Proteomes" id="UP000249260"/>
    </source>
</evidence>
<dbReference type="InterPro" id="IPR039672">
    <property type="entry name" value="MFS_2"/>
</dbReference>
<feature type="transmembrane region" description="Helical" evidence="1">
    <location>
        <begin position="115"/>
        <end position="138"/>
    </location>
</feature>